<dbReference type="AlphaFoldDB" id="E3MYX2"/>
<evidence type="ECO:0000313" key="2">
    <source>
        <dbReference type="Proteomes" id="UP000008281"/>
    </source>
</evidence>
<accession>E3MYX2</accession>
<keyword evidence="2" id="KW-1185">Reference proteome</keyword>
<evidence type="ECO:0000313" key="1">
    <source>
        <dbReference type="EMBL" id="EFP12233.1"/>
    </source>
</evidence>
<gene>
    <name evidence="1" type="ORF">CRE_04243</name>
</gene>
<sequence length="316" mass="36889">MTEVSKPFPLFRLPAIPLKMINRYLNLEDILLISMASKKSAFIMKSLLPPNCFHLEFHLSEKSEISLCTKGLWNPMIVKCEKTGQIYELKIAQDNGVITHWCTSPDLKAIVIALLSHFALVFNPSITINFGYFCNQEFIMGVLNHVKQLNLVKKLIYLTPVFMSSENYEHILEQCKEVSELWLHCETSLNFEYRAGPDFRMGYLYVKDGHWMHLEDFMNCKRVSVWNSTGHEQPKYTNPVVLRAFIRKWIESECRLQHLETYGGRVRIDFGEVLSGLEYRTIEQREYTYSVEITRRCDGKKAIVTFGTYNFEIVIN</sequence>
<dbReference type="PANTHER" id="PTHR21503">
    <property type="entry name" value="F-BOX-CONTAINING HYPOTHETICAL PROTEIN C.ELEGANS"/>
    <property type="match status" value="1"/>
</dbReference>
<dbReference type="HOGENOM" id="CLU_875053_0_0_1"/>
<dbReference type="OrthoDB" id="10661813at2759"/>
<dbReference type="PANTHER" id="PTHR21503:SF8">
    <property type="entry name" value="F-BOX ASSOCIATED DOMAIN-CONTAINING PROTEIN-RELATED"/>
    <property type="match status" value="1"/>
</dbReference>
<dbReference type="eggNOG" id="ENOG502TK9S">
    <property type="taxonomic scope" value="Eukaryota"/>
</dbReference>
<organism evidence="2">
    <name type="scientific">Caenorhabditis remanei</name>
    <name type="common">Caenorhabditis vulgaris</name>
    <dbReference type="NCBI Taxonomy" id="31234"/>
    <lineage>
        <taxon>Eukaryota</taxon>
        <taxon>Metazoa</taxon>
        <taxon>Ecdysozoa</taxon>
        <taxon>Nematoda</taxon>
        <taxon>Chromadorea</taxon>
        <taxon>Rhabditida</taxon>
        <taxon>Rhabditina</taxon>
        <taxon>Rhabditomorpha</taxon>
        <taxon>Rhabditoidea</taxon>
        <taxon>Rhabditidae</taxon>
        <taxon>Peloderinae</taxon>
        <taxon>Caenorhabditis</taxon>
    </lineage>
</organism>
<dbReference type="FunCoup" id="E3MYX2">
    <property type="interactions" value="549"/>
</dbReference>
<dbReference type="InParanoid" id="E3MYX2"/>
<reference evidence="1" key="1">
    <citation type="submission" date="2007-07" db="EMBL/GenBank/DDBJ databases">
        <title>PCAP assembly of the Caenorhabditis remanei genome.</title>
        <authorList>
            <consortium name="The Caenorhabditis remanei Sequencing Consortium"/>
            <person name="Wilson R.K."/>
        </authorList>
    </citation>
    <scope>NUCLEOTIDE SEQUENCE [LARGE SCALE GENOMIC DNA]</scope>
    <source>
        <strain evidence="1">PB4641</strain>
    </source>
</reference>
<protein>
    <recommendedName>
        <fullName evidence="3">F-box domain-containing protein</fullName>
    </recommendedName>
</protein>
<proteinExistence type="predicted"/>
<name>E3MYX2_CAERE</name>
<evidence type="ECO:0008006" key="3">
    <source>
        <dbReference type="Google" id="ProtNLM"/>
    </source>
</evidence>
<dbReference type="Proteomes" id="UP000008281">
    <property type="component" value="Unassembled WGS sequence"/>
</dbReference>
<dbReference type="EMBL" id="DS268498">
    <property type="protein sequence ID" value="EFP12233.1"/>
    <property type="molecule type" value="Genomic_DNA"/>
</dbReference>